<evidence type="ECO:0000256" key="4">
    <source>
        <dbReference type="ARBA" id="ARBA00023136"/>
    </source>
</evidence>
<reference evidence="9 10" key="1">
    <citation type="submission" date="2016-10" db="EMBL/GenBank/DDBJ databases">
        <title>Draft genome sequence of Coniochaeta ligniaria NRRL30616, a lignocellulolytic fungus for bioabatement of inhibitors in plant biomass hydrolysates.</title>
        <authorList>
            <consortium name="DOE Joint Genome Institute"/>
            <person name="Jimenez D.J."/>
            <person name="Hector R.E."/>
            <person name="Riley R."/>
            <person name="Sun H."/>
            <person name="Grigoriev I.V."/>
            <person name="Van Elsas J.D."/>
            <person name="Nichols N.N."/>
        </authorList>
    </citation>
    <scope>NUCLEOTIDE SEQUENCE [LARGE SCALE GENOMIC DNA]</scope>
    <source>
        <strain evidence="9 10">NRRL 30616</strain>
    </source>
</reference>
<dbReference type="OrthoDB" id="5235057at2759"/>
<evidence type="ECO:0000256" key="6">
    <source>
        <dbReference type="SAM" id="MobiDB-lite"/>
    </source>
</evidence>
<dbReference type="Proteomes" id="UP000182658">
    <property type="component" value="Unassembled WGS sequence"/>
</dbReference>
<keyword evidence="10" id="KW-1185">Reference proteome</keyword>
<dbReference type="Pfam" id="PF20684">
    <property type="entry name" value="Fung_rhodopsin"/>
    <property type="match status" value="1"/>
</dbReference>
<dbReference type="PANTHER" id="PTHR33048:SF42">
    <property type="entry name" value="INTEGRAL MEMBRANE PROTEIN"/>
    <property type="match status" value="1"/>
</dbReference>
<feature type="transmembrane region" description="Helical" evidence="7">
    <location>
        <begin position="248"/>
        <end position="271"/>
    </location>
</feature>
<dbReference type="InParanoid" id="A0A1J7IFU8"/>
<feature type="transmembrane region" description="Helical" evidence="7">
    <location>
        <begin position="178"/>
        <end position="198"/>
    </location>
</feature>
<evidence type="ECO:0000313" key="9">
    <source>
        <dbReference type="EMBL" id="OIW26285.1"/>
    </source>
</evidence>
<evidence type="ECO:0000256" key="7">
    <source>
        <dbReference type="SAM" id="Phobius"/>
    </source>
</evidence>
<feature type="transmembrane region" description="Helical" evidence="7">
    <location>
        <begin position="128"/>
        <end position="149"/>
    </location>
</feature>
<keyword evidence="4 7" id="KW-0472">Membrane</keyword>
<feature type="transmembrane region" description="Helical" evidence="7">
    <location>
        <begin position="91"/>
        <end position="108"/>
    </location>
</feature>
<sequence>MSTKARRTLSLIKAGRQLNVVYWPLVAVSALFLSLRIFLKLRQRRPLWWDDYVLMISWLALLSSAVVFATAVNLGYGLDPSEISPENANEMILLISVMSSLLILANLWSKTSFGITLLRLPLGRVRVWLVCTLIGLGTVAIGASAYLVWIQCLVADPPWSPYTGSNCMSSNIMIKYSVFTGCFSALIDFAFVVLPWKMLWGLQMKRSEKIGVTLAMGMGTLAAIAAIAKTTVFPRVYSADLTAGLQVSAWGALETAVSIMAASIPILRALVKQGQAGVPMGYQTQGGTAATGATMRSVFFQRTVFAPSLASSSVRVEQSPDEALAGKTAPAGDDEETGRTSVELDSYGSEARPRDFTV</sequence>
<dbReference type="AlphaFoldDB" id="A0A1J7IFU8"/>
<name>A0A1J7IFU8_9PEZI</name>
<proteinExistence type="inferred from homology"/>
<dbReference type="EMBL" id="KV875100">
    <property type="protein sequence ID" value="OIW26285.1"/>
    <property type="molecule type" value="Genomic_DNA"/>
</dbReference>
<feature type="transmembrane region" description="Helical" evidence="7">
    <location>
        <begin position="210"/>
        <end position="228"/>
    </location>
</feature>
<dbReference type="GO" id="GO:0016020">
    <property type="term" value="C:membrane"/>
    <property type="evidence" value="ECO:0007669"/>
    <property type="project" value="UniProtKB-SubCell"/>
</dbReference>
<dbReference type="PANTHER" id="PTHR33048">
    <property type="entry name" value="PTH11-LIKE INTEGRAL MEMBRANE PROTEIN (AFU_ORTHOLOGUE AFUA_5G11245)"/>
    <property type="match status" value="1"/>
</dbReference>
<comment type="subcellular location">
    <subcellularLocation>
        <location evidence="1">Membrane</location>
        <topology evidence="1">Multi-pass membrane protein</topology>
    </subcellularLocation>
</comment>
<evidence type="ECO:0000256" key="1">
    <source>
        <dbReference type="ARBA" id="ARBA00004141"/>
    </source>
</evidence>
<evidence type="ECO:0000256" key="5">
    <source>
        <dbReference type="ARBA" id="ARBA00038359"/>
    </source>
</evidence>
<feature type="domain" description="Rhodopsin" evidence="8">
    <location>
        <begin position="35"/>
        <end position="272"/>
    </location>
</feature>
<keyword evidence="2 7" id="KW-0812">Transmembrane</keyword>
<feature type="transmembrane region" description="Helical" evidence="7">
    <location>
        <begin position="51"/>
        <end position="71"/>
    </location>
</feature>
<dbReference type="InterPro" id="IPR049326">
    <property type="entry name" value="Rhodopsin_dom_fungi"/>
</dbReference>
<evidence type="ECO:0000256" key="3">
    <source>
        <dbReference type="ARBA" id="ARBA00022989"/>
    </source>
</evidence>
<evidence type="ECO:0000313" key="10">
    <source>
        <dbReference type="Proteomes" id="UP000182658"/>
    </source>
</evidence>
<feature type="region of interest" description="Disordered" evidence="6">
    <location>
        <begin position="316"/>
        <end position="358"/>
    </location>
</feature>
<evidence type="ECO:0000256" key="2">
    <source>
        <dbReference type="ARBA" id="ARBA00022692"/>
    </source>
</evidence>
<protein>
    <recommendedName>
        <fullName evidence="8">Rhodopsin domain-containing protein</fullName>
    </recommendedName>
</protein>
<feature type="transmembrane region" description="Helical" evidence="7">
    <location>
        <begin position="20"/>
        <end position="39"/>
    </location>
</feature>
<dbReference type="STRING" id="1408157.A0A1J7IFU8"/>
<gene>
    <name evidence="9" type="ORF">CONLIGDRAFT_468532</name>
</gene>
<accession>A0A1J7IFU8</accession>
<evidence type="ECO:0000259" key="8">
    <source>
        <dbReference type="Pfam" id="PF20684"/>
    </source>
</evidence>
<organism evidence="9 10">
    <name type="scientific">Coniochaeta ligniaria NRRL 30616</name>
    <dbReference type="NCBI Taxonomy" id="1408157"/>
    <lineage>
        <taxon>Eukaryota</taxon>
        <taxon>Fungi</taxon>
        <taxon>Dikarya</taxon>
        <taxon>Ascomycota</taxon>
        <taxon>Pezizomycotina</taxon>
        <taxon>Sordariomycetes</taxon>
        <taxon>Sordariomycetidae</taxon>
        <taxon>Coniochaetales</taxon>
        <taxon>Coniochaetaceae</taxon>
        <taxon>Coniochaeta</taxon>
    </lineage>
</organism>
<keyword evidence="3 7" id="KW-1133">Transmembrane helix</keyword>
<comment type="similarity">
    <text evidence="5">Belongs to the SAT4 family.</text>
</comment>
<dbReference type="InterPro" id="IPR052337">
    <property type="entry name" value="SAT4-like"/>
</dbReference>